<keyword evidence="1" id="KW-0472">Membrane</keyword>
<evidence type="ECO:0000313" key="3">
    <source>
        <dbReference type="Proteomes" id="UP000484015"/>
    </source>
</evidence>
<sequence length="110" mass="12278">MADWEIWLTIVALAAATAATRASFWVVGHHINIPKRVHEVLRYAPACALAAIVAPDLLLDTAGHVQFEYSNPKLVSALVSVVFYLLRRNMLETIIFGMAFFTALRLLHVF</sequence>
<reference evidence="2 3" key="1">
    <citation type="submission" date="2019-11" db="EMBL/GenBank/DDBJ databases">
        <title>Type strains purchased from KCTC, JCM and DSMZ.</title>
        <authorList>
            <person name="Lu H."/>
        </authorList>
    </citation>
    <scope>NUCLEOTIDE SEQUENCE [LARGE SCALE GENOMIC DNA]</scope>
    <source>
        <strain evidence="2 3">KCTC 42409</strain>
    </source>
</reference>
<dbReference type="Proteomes" id="UP000484015">
    <property type="component" value="Unassembled WGS sequence"/>
</dbReference>
<dbReference type="AlphaFoldDB" id="A0A6L6PUM3"/>
<dbReference type="RefSeq" id="WP_170305461.1">
    <property type="nucleotide sequence ID" value="NZ_WNLA01000001.1"/>
</dbReference>
<name>A0A6L6PUM3_9BURK</name>
<feature type="transmembrane region" description="Helical" evidence="1">
    <location>
        <begin position="6"/>
        <end position="28"/>
    </location>
</feature>
<dbReference type="InterPro" id="IPR008407">
    <property type="entry name" value="Brnchd-chn_aa_trnsp_AzlD"/>
</dbReference>
<organism evidence="2 3">
    <name type="scientific">Pseudoduganella ginsengisoli</name>
    <dbReference type="NCBI Taxonomy" id="1462440"/>
    <lineage>
        <taxon>Bacteria</taxon>
        <taxon>Pseudomonadati</taxon>
        <taxon>Pseudomonadota</taxon>
        <taxon>Betaproteobacteria</taxon>
        <taxon>Burkholderiales</taxon>
        <taxon>Oxalobacteraceae</taxon>
        <taxon>Telluria group</taxon>
        <taxon>Pseudoduganella</taxon>
    </lineage>
</organism>
<dbReference type="Pfam" id="PF05437">
    <property type="entry name" value="AzlD"/>
    <property type="match status" value="1"/>
</dbReference>
<accession>A0A6L6PUM3</accession>
<keyword evidence="3" id="KW-1185">Reference proteome</keyword>
<keyword evidence="1" id="KW-1133">Transmembrane helix</keyword>
<proteinExistence type="predicted"/>
<keyword evidence="1" id="KW-0812">Transmembrane</keyword>
<protein>
    <submittedName>
        <fullName evidence="2">AzlD domain-containing protein</fullName>
    </submittedName>
</protein>
<gene>
    <name evidence="2" type="ORF">GM668_03485</name>
</gene>
<evidence type="ECO:0000313" key="2">
    <source>
        <dbReference type="EMBL" id="MTW01145.1"/>
    </source>
</evidence>
<comment type="caution">
    <text evidence="2">The sequence shown here is derived from an EMBL/GenBank/DDBJ whole genome shotgun (WGS) entry which is preliminary data.</text>
</comment>
<feature type="transmembrane region" description="Helical" evidence="1">
    <location>
        <begin position="93"/>
        <end position="109"/>
    </location>
</feature>
<evidence type="ECO:0000256" key="1">
    <source>
        <dbReference type="SAM" id="Phobius"/>
    </source>
</evidence>
<feature type="transmembrane region" description="Helical" evidence="1">
    <location>
        <begin position="40"/>
        <end position="58"/>
    </location>
</feature>
<dbReference type="EMBL" id="WNLA01000001">
    <property type="protein sequence ID" value="MTW01145.1"/>
    <property type="molecule type" value="Genomic_DNA"/>
</dbReference>